<gene>
    <name evidence="1" type="ORF">A11Q_123</name>
</gene>
<dbReference type="AlphaFoldDB" id="M4V578"/>
<reference evidence="1 2" key="1">
    <citation type="journal article" date="2013" name="ISME J.">
        <title>By their genes ye shall know them: genomic signatures of predatory bacteria.</title>
        <authorList>
            <person name="Pasternak Z."/>
            <person name="Pietrokovski S."/>
            <person name="Rotem O."/>
            <person name="Gophna U."/>
            <person name="Lurie-Weinberger M.N."/>
            <person name="Jurkevitch E."/>
        </authorList>
    </citation>
    <scope>NUCLEOTIDE SEQUENCE [LARGE SCALE GENOMIC DNA]</scope>
    <source>
        <strain evidence="1 2">JSS</strain>
    </source>
</reference>
<dbReference type="KEGG" id="bex:A11Q_123"/>
<dbReference type="PATRIC" id="fig|1184267.3.peg.125"/>
<organism evidence="1 2">
    <name type="scientific">Pseudobdellovibrio exovorus JSS</name>
    <dbReference type="NCBI Taxonomy" id="1184267"/>
    <lineage>
        <taxon>Bacteria</taxon>
        <taxon>Pseudomonadati</taxon>
        <taxon>Bdellovibrionota</taxon>
        <taxon>Bdellovibrionia</taxon>
        <taxon>Bdellovibrionales</taxon>
        <taxon>Pseudobdellovibrionaceae</taxon>
        <taxon>Pseudobdellovibrio</taxon>
    </lineage>
</organism>
<name>M4V578_9BACT</name>
<accession>M4V578</accession>
<sequence length="126" mass="13918">MIAAKRAHDLAALIQTATHQFLSGVKEASGGKDEGPDPHEMLEGALAACTIITVQMYANRKQWPLVSTHVKITITSETKESTVIQRDISFEGDLTDEQRQQLFVIANKCPIHRLLHSQIQINSALT</sequence>
<dbReference type="Proteomes" id="UP000012040">
    <property type="component" value="Chromosome"/>
</dbReference>
<evidence type="ECO:0000313" key="2">
    <source>
        <dbReference type="Proteomes" id="UP000012040"/>
    </source>
</evidence>
<dbReference type="PANTHER" id="PTHR39624:SF2">
    <property type="entry name" value="OSMC-LIKE PROTEIN"/>
    <property type="match status" value="1"/>
</dbReference>
<evidence type="ECO:0000313" key="1">
    <source>
        <dbReference type="EMBL" id="AGH94343.1"/>
    </source>
</evidence>
<dbReference type="RefSeq" id="WP_015468833.1">
    <property type="nucleotide sequence ID" value="NC_020813.1"/>
</dbReference>
<proteinExistence type="predicted"/>
<dbReference type="Pfam" id="PF02566">
    <property type="entry name" value="OsmC"/>
    <property type="match status" value="1"/>
</dbReference>
<dbReference type="HOGENOM" id="CLU_100275_4_0_7"/>
<dbReference type="EMBL" id="CP003537">
    <property type="protein sequence ID" value="AGH94343.1"/>
    <property type="molecule type" value="Genomic_DNA"/>
</dbReference>
<dbReference type="InterPro" id="IPR036102">
    <property type="entry name" value="OsmC/Ohrsf"/>
</dbReference>
<dbReference type="SUPFAM" id="SSF82784">
    <property type="entry name" value="OsmC-like"/>
    <property type="match status" value="1"/>
</dbReference>
<dbReference type="InterPro" id="IPR003718">
    <property type="entry name" value="OsmC/Ohr_fam"/>
</dbReference>
<dbReference type="InterPro" id="IPR015946">
    <property type="entry name" value="KH_dom-like_a/b"/>
</dbReference>
<dbReference type="OrthoDB" id="9789573at2"/>
<evidence type="ECO:0008006" key="3">
    <source>
        <dbReference type="Google" id="ProtNLM"/>
    </source>
</evidence>
<keyword evidence="2" id="KW-1185">Reference proteome</keyword>
<protein>
    <recommendedName>
        <fullName evidence="3">Redox protein</fullName>
    </recommendedName>
</protein>
<dbReference type="STRING" id="1184267.A11Q_123"/>
<dbReference type="PANTHER" id="PTHR39624">
    <property type="entry name" value="PROTEIN INVOLVED IN RIMO-MEDIATED BETA-METHYLTHIOLATION OF RIBOSOMAL PROTEIN S12 YCAO"/>
    <property type="match status" value="1"/>
</dbReference>
<dbReference type="eggNOG" id="COG1765">
    <property type="taxonomic scope" value="Bacteria"/>
</dbReference>
<dbReference type="Gene3D" id="3.30.300.20">
    <property type="match status" value="1"/>
</dbReference>